<gene>
    <name evidence="8" type="primary">DNAJC17</name>
    <name evidence="8" type="ORF">HK103_007508</name>
</gene>
<evidence type="ECO:0000256" key="6">
    <source>
        <dbReference type="SAM" id="Coils"/>
    </source>
</evidence>
<accession>A0AAD5UFW4</accession>
<keyword evidence="9" id="KW-1185">Reference proteome</keyword>
<dbReference type="Proteomes" id="UP001210925">
    <property type="component" value="Unassembled WGS sequence"/>
</dbReference>
<evidence type="ECO:0000256" key="2">
    <source>
        <dbReference type="ARBA" id="ARBA00004496"/>
    </source>
</evidence>
<dbReference type="SUPFAM" id="SSF46565">
    <property type="entry name" value="Chaperone J-domain"/>
    <property type="match status" value="1"/>
</dbReference>
<dbReference type="SUPFAM" id="SSF54928">
    <property type="entry name" value="RNA-binding domain, RBD"/>
    <property type="match status" value="1"/>
</dbReference>
<dbReference type="GO" id="GO:0005737">
    <property type="term" value="C:cytoplasm"/>
    <property type="evidence" value="ECO:0007669"/>
    <property type="project" value="UniProtKB-SubCell"/>
</dbReference>
<reference evidence="8" key="1">
    <citation type="submission" date="2020-05" db="EMBL/GenBank/DDBJ databases">
        <title>Phylogenomic resolution of chytrid fungi.</title>
        <authorList>
            <person name="Stajich J.E."/>
            <person name="Amses K."/>
            <person name="Simmons R."/>
            <person name="Seto K."/>
            <person name="Myers J."/>
            <person name="Bonds A."/>
            <person name="Quandt C.A."/>
            <person name="Barry K."/>
            <person name="Liu P."/>
            <person name="Grigoriev I."/>
            <person name="Longcore J.E."/>
            <person name="James T.Y."/>
        </authorList>
    </citation>
    <scope>NUCLEOTIDE SEQUENCE</scope>
    <source>
        <strain evidence="8">PLAUS21</strain>
    </source>
</reference>
<dbReference type="SMART" id="SM00271">
    <property type="entry name" value="DnaJ"/>
    <property type="match status" value="1"/>
</dbReference>
<dbReference type="InterPro" id="IPR001623">
    <property type="entry name" value="DnaJ_domain"/>
</dbReference>
<dbReference type="PANTHER" id="PTHR44313:SF1">
    <property type="entry name" value="DNAJ HOMOLOG SUBFAMILY C MEMBER 17"/>
    <property type="match status" value="1"/>
</dbReference>
<keyword evidence="5" id="KW-0539">Nucleus</keyword>
<evidence type="ECO:0000256" key="1">
    <source>
        <dbReference type="ARBA" id="ARBA00004123"/>
    </source>
</evidence>
<evidence type="ECO:0000313" key="8">
    <source>
        <dbReference type="EMBL" id="KAJ3254120.1"/>
    </source>
</evidence>
<keyword evidence="6" id="KW-0175">Coiled coil</keyword>
<feature type="coiled-coil region" evidence="6">
    <location>
        <begin position="77"/>
        <end position="134"/>
    </location>
</feature>
<dbReference type="EMBL" id="JADGKB010000092">
    <property type="protein sequence ID" value="KAJ3254120.1"/>
    <property type="molecule type" value="Genomic_DNA"/>
</dbReference>
<proteinExistence type="predicted"/>
<evidence type="ECO:0000256" key="5">
    <source>
        <dbReference type="ARBA" id="ARBA00023242"/>
    </source>
</evidence>
<sequence length="234" mass="27697">MNHYEILGIEFTATDKEIRKAVREKSLLYHPDKVGDDQKAAELFHQIQIAKETLLDPVLKPTYDSKIKAEQLRDLRFKEMNQQRQQEKINLEKREEEARKRKYQEMNEKEQMQIKKQQLREKNLQRTLAMKQQKQQERIKIQPVSTDDLSIIVKFKDTDSIALRNYFSKYGEISELIYKPKSAIIIFKEIKSVSAAIKSKDFSVKPLTDRYKGVHFSSEGKGKEYEEITLNKLK</sequence>
<organism evidence="8 9">
    <name type="scientific">Boothiomyces macroporosus</name>
    <dbReference type="NCBI Taxonomy" id="261099"/>
    <lineage>
        <taxon>Eukaryota</taxon>
        <taxon>Fungi</taxon>
        <taxon>Fungi incertae sedis</taxon>
        <taxon>Chytridiomycota</taxon>
        <taxon>Chytridiomycota incertae sedis</taxon>
        <taxon>Chytridiomycetes</taxon>
        <taxon>Rhizophydiales</taxon>
        <taxon>Terramycetaceae</taxon>
        <taxon>Boothiomyces</taxon>
    </lineage>
</organism>
<evidence type="ECO:0000256" key="4">
    <source>
        <dbReference type="ARBA" id="ARBA00023186"/>
    </source>
</evidence>
<evidence type="ECO:0000259" key="7">
    <source>
        <dbReference type="PROSITE" id="PS50076"/>
    </source>
</evidence>
<comment type="caution">
    <text evidence="8">The sequence shown here is derived from an EMBL/GenBank/DDBJ whole genome shotgun (WGS) entry which is preliminary data.</text>
</comment>
<evidence type="ECO:0000313" key="9">
    <source>
        <dbReference type="Proteomes" id="UP001210925"/>
    </source>
</evidence>
<dbReference type="GO" id="GO:0005681">
    <property type="term" value="C:spliceosomal complex"/>
    <property type="evidence" value="ECO:0007669"/>
    <property type="project" value="TreeGrafter"/>
</dbReference>
<dbReference type="InterPro" id="IPR036869">
    <property type="entry name" value="J_dom_sf"/>
</dbReference>
<dbReference type="GO" id="GO:0003676">
    <property type="term" value="F:nucleic acid binding"/>
    <property type="evidence" value="ECO:0007669"/>
    <property type="project" value="InterPro"/>
</dbReference>
<dbReference type="Pfam" id="PF00226">
    <property type="entry name" value="DnaJ"/>
    <property type="match status" value="1"/>
</dbReference>
<feature type="domain" description="J" evidence="7">
    <location>
        <begin position="2"/>
        <end position="67"/>
    </location>
</feature>
<name>A0AAD5UFW4_9FUNG</name>
<dbReference type="InterPro" id="IPR035979">
    <property type="entry name" value="RBD_domain_sf"/>
</dbReference>
<dbReference type="InterPro" id="IPR052094">
    <property type="entry name" value="Pre-mRNA-splicing_ERAD"/>
</dbReference>
<dbReference type="PROSITE" id="PS50076">
    <property type="entry name" value="DNAJ_2"/>
    <property type="match status" value="1"/>
</dbReference>
<protein>
    <submittedName>
        <fullName evidence="8">DnaJ (Hsp40), sub C, member 17</fullName>
    </submittedName>
</protein>
<dbReference type="CDD" id="cd06257">
    <property type="entry name" value="DnaJ"/>
    <property type="match status" value="1"/>
</dbReference>
<dbReference type="PANTHER" id="PTHR44313">
    <property type="entry name" value="DNAJ HOMOLOG SUBFAMILY C MEMBER 17"/>
    <property type="match status" value="1"/>
</dbReference>
<comment type="subcellular location">
    <subcellularLocation>
        <location evidence="2">Cytoplasm</location>
    </subcellularLocation>
    <subcellularLocation>
        <location evidence="1">Nucleus</location>
    </subcellularLocation>
</comment>
<dbReference type="Gene3D" id="1.10.287.110">
    <property type="entry name" value="DnaJ domain"/>
    <property type="match status" value="1"/>
</dbReference>
<dbReference type="PRINTS" id="PR00625">
    <property type="entry name" value="JDOMAIN"/>
</dbReference>
<evidence type="ECO:0000256" key="3">
    <source>
        <dbReference type="ARBA" id="ARBA00022490"/>
    </source>
</evidence>
<keyword evidence="4" id="KW-0143">Chaperone</keyword>
<keyword evidence="3" id="KW-0963">Cytoplasm</keyword>
<dbReference type="AlphaFoldDB" id="A0AAD5UFW4"/>
<dbReference type="GO" id="GO:0000390">
    <property type="term" value="P:spliceosomal complex disassembly"/>
    <property type="evidence" value="ECO:0007669"/>
    <property type="project" value="TreeGrafter"/>
</dbReference>